<accession>A0ACD6AA20</accession>
<reference evidence="1" key="1">
    <citation type="submission" date="2021-05" db="EMBL/GenBank/DDBJ databases">
        <authorList>
            <person name="Scholz U."/>
            <person name="Mascher M."/>
            <person name="Fiebig A."/>
        </authorList>
    </citation>
    <scope>NUCLEOTIDE SEQUENCE [LARGE SCALE GENOMIC DNA]</scope>
</reference>
<sequence>MALATAPRSGETDESASGSGSGSAAPHREALPRIYIYPPPRRPEICNKLASQGDLIGGAAATARKTEESTARRKTAMRLIENARERAARYAKRTKGLQKMASELATLCAAPVALVCAPAPGSAGARLVWESQEGVLDRYRAAAVPPDTRARHTHTHRSYLEAELGKEKAKLAKARRGDCPGALPDWDAALNDMTLDEARELLETIDATLRAAGDRMVSLGLPADGRVELEQVAAPGDDAFDNPAAVAPQQLGLEGMDMGAGFQLQMMPCHGGDLLEQCLVQPGYGLECVVGGSYYGVGAVEETRAPGDYANNADCGWPDLTICYYPEFVDGSLAPHHYSSQVVTGGEYINTLPLEYTMGMDDNFTNLDTGYAAQWQAEEFQPSDTNSSMDENYTYLDNSTAQWQADESQPSGTNSTMDENYTYLDNSYSAQWQAQEFQHSDTNSIMDENYTYLDSSYSAHWQDEEFQHSDAGTSHYYQYYQFDDKRLRSLSSVVCFVTEEARSRKRKKVFCCYGDGRHGDLIRNPVARIFLLLRTVPTIIHLHSLLHHHVHDFVRNF</sequence>
<evidence type="ECO:0000313" key="1">
    <source>
        <dbReference type="EnsemblPlants" id="AVESA.00010b.r2.7DG1362980.1.CDS"/>
    </source>
</evidence>
<dbReference type="Proteomes" id="UP001732700">
    <property type="component" value="Chromosome 7D"/>
</dbReference>
<proteinExistence type="predicted"/>
<dbReference type="EnsemblPlants" id="AVESA.00010b.r2.7DG1362980.1">
    <property type="protein sequence ID" value="AVESA.00010b.r2.7DG1362980.1.CDS"/>
    <property type="gene ID" value="AVESA.00010b.r2.7DG1362980"/>
</dbReference>
<evidence type="ECO:0000313" key="2">
    <source>
        <dbReference type="Proteomes" id="UP001732700"/>
    </source>
</evidence>
<reference evidence="1" key="2">
    <citation type="submission" date="2025-09" db="UniProtKB">
        <authorList>
            <consortium name="EnsemblPlants"/>
        </authorList>
    </citation>
    <scope>IDENTIFICATION</scope>
</reference>
<protein>
    <submittedName>
        <fullName evidence="1">Uncharacterized protein</fullName>
    </submittedName>
</protein>
<keyword evidence="2" id="KW-1185">Reference proteome</keyword>
<name>A0ACD6AA20_AVESA</name>
<organism evidence="1 2">
    <name type="scientific">Avena sativa</name>
    <name type="common">Oat</name>
    <dbReference type="NCBI Taxonomy" id="4498"/>
    <lineage>
        <taxon>Eukaryota</taxon>
        <taxon>Viridiplantae</taxon>
        <taxon>Streptophyta</taxon>
        <taxon>Embryophyta</taxon>
        <taxon>Tracheophyta</taxon>
        <taxon>Spermatophyta</taxon>
        <taxon>Magnoliopsida</taxon>
        <taxon>Liliopsida</taxon>
        <taxon>Poales</taxon>
        <taxon>Poaceae</taxon>
        <taxon>BOP clade</taxon>
        <taxon>Pooideae</taxon>
        <taxon>Poodae</taxon>
        <taxon>Poeae</taxon>
        <taxon>Poeae Chloroplast Group 1 (Aveneae type)</taxon>
        <taxon>Aveninae</taxon>
        <taxon>Avena</taxon>
    </lineage>
</organism>